<dbReference type="InterPro" id="IPR010690">
    <property type="entry name" value="YqfD"/>
</dbReference>
<name>A0A841KWB4_9FIRM</name>
<sequence length="395" mass="45488">MLVVKIWNYIRGYVVIRIEGLALEKFINYAIARGIYLWDIMRIDYTTLEAKVGLSGYKDLRHIVKRAGCKVKINTKIGYPFFMHKIRARKMLMFGSMIAIFMVMLTTSFVWDVEVVGTENIQKEEIVKKLNELGLSTGIFKYKLDLSEIETNMMIEMEELAWVGIELRGTKAIVEVVEKVQAPEKIPLEIPCDIMASKNGIIEKVIAKNGDAMVQKGDIVKSGQLLVTGTILREGVDTRYVHSMGEIFAKTYYESNDEMSIIKINKMKTGKKFVKRTLKIGESLLTLSIGEVPFDNYVLETTHKRLPQWRNIIIPVEIILDEYFEANDQPEELDVELVKKALLEKMTVDLIKQIPEDVNILKQDIKYWEENNIIKAKLTIEVLEQIGIQKRINIF</sequence>
<comment type="caution">
    <text evidence="2">The sequence shown here is derived from an EMBL/GenBank/DDBJ whole genome shotgun (WGS) entry which is preliminary data.</text>
</comment>
<keyword evidence="1" id="KW-0812">Transmembrane</keyword>
<reference evidence="2 3" key="1">
    <citation type="submission" date="2020-08" db="EMBL/GenBank/DDBJ databases">
        <title>Genomic Encyclopedia of Type Strains, Phase IV (KMG-IV): sequencing the most valuable type-strain genomes for metagenomic binning, comparative biology and taxonomic classification.</title>
        <authorList>
            <person name="Goeker M."/>
        </authorList>
    </citation>
    <scope>NUCLEOTIDE SEQUENCE [LARGE SCALE GENOMIC DNA]</scope>
    <source>
        <strain evidence="2 3">DSM 103526</strain>
    </source>
</reference>
<keyword evidence="1" id="KW-1133">Transmembrane helix</keyword>
<evidence type="ECO:0000313" key="2">
    <source>
        <dbReference type="EMBL" id="MBB6217924.1"/>
    </source>
</evidence>
<dbReference type="Proteomes" id="UP000579281">
    <property type="component" value="Unassembled WGS sequence"/>
</dbReference>
<gene>
    <name evidence="2" type="ORF">HNQ80_004060</name>
</gene>
<accession>A0A841KWB4</accession>
<dbReference type="EMBL" id="JACHEN010000030">
    <property type="protein sequence ID" value="MBB6217924.1"/>
    <property type="molecule type" value="Genomic_DNA"/>
</dbReference>
<evidence type="ECO:0000313" key="3">
    <source>
        <dbReference type="Proteomes" id="UP000579281"/>
    </source>
</evidence>
<feature type="transmembrane region" description="Helical" evidence="1">
    <location>
        <begin position="91"/>
        <end position="111"/>
    </location>
</feature>
<evidence type="ECO:0000256" key="1">
    <source>
        <dbReference type="SAM" id="Phobius"/>
    </source>
</evidence>
<proteinExistence type="predicted"/>
<keyword evidence="3" id="KW-1185">Reference proteome</keyword>
<dbReference type="AlphaFoldDB" id="A0A841KWB4"/>
<dbReference type="PIRSF" id="PIRSF029895">
    <property type="entry name" value="SpoIV"/>
    <property type="match status" value="1"/>
</dbReference>
<dbReference type="Pfam" id="PF06898">
    <property type="entry name" value="YqfD"/>
    <property type="match status" value="1"/>
</dbReference>
<organism evidence="2 3">
    <name type="scientific">Anaerosolibacter carboniphilus</name>
    <dbReference type="NCBI Taxonomy" id="1417629"/>
    <lineage>
        <taxon>Bacteria</taxon>
        <taxon>Bacillati</taxon>
        <taxon>Bacillota</taxon>
        <taxon>Clostridia</taxon>
        <taxon>Peptostreptococcales</taxon>
        <taxon>Thermotaleaceae</taxon>
        <taxon>Anaerosolibacter</taxon>
    </lineage>
</organism>
<protein>
    <recommendedName>
        <fullName evidence="4">Stage IV sporulation protein</fullName>
    </recommendedName>
</protein>
<dbReference type="NCBIfam" id="TIGR02876">
    <property type="entry name" value="spore_yqfD"/>
    <property type="match status" value="1"/>
</dbReference>
<evidence type="ECO:0008006" key="4">
    <source>
        <dbReference type="Google" id="ProtNLM"/>
    </source>
</evidence>
<keyword evidence="1" id="KW-0472">Membrane</keyword>